<reference evidence="9" key="1">
    <citation type="journal article" date="2020" name="Nature">
        <title>Giant virus diversity and host interactions through global metagenomics.</title>
        <authorList>
            <person name="Schulz F."/>
            <person name="Roux S."/>
            <person name="Paez-Espino D."/>
            <person name="Jungbluth S."/>
            <person name="Walsh D.A."/>
            <person name="Denef V.J."/>
            <person name="McMahon K.D."/>
            <person name="Konstantinidis K.T."/>
            <person name="Eloe-Fadrosh E.A."/>
            <person name="Kyrpides N.C."/>
            <person name="Woyke T."/>
        </authorList>
    </citation>
    <scope>NUCLEOTIDE SEQUENCE</scope>
    <source>
        <strain evidence="9">GVMAG-M-3300010158-55</strain>
    </source>
</reference>
<evidence type="ECO:0000256" key="2">
    <source>
        <dbReference type="ARBA" id="ARBA00022664"/>
    </source>
</evidence>
<dbReference type="AlphaFoldDB" id="A0A6C0B8E3"/>
<dbReference type="EMBL" id="MN739095">
    <property type="protein sequence ID" value="QHS88366.1"/>
    <property type="molecule type" value="Genomic_DNA"/>
</dbReference>
<feature type="domain" description="Poly(A) polymerase catalytic subunit" evidence="8">
    <location>
        <begin position="45"/>
        <end position="172"/>
    </location>
</feature>
<evidence type="ECO:0000256" key="4">
    <source>
        <dbReference type="ARBA" id="ARBA00022741"/>
    </source>
</evidence>
<organism evidence="9">
    <name type="scientific">viral metagenome</name>
    <dbReference type="NCBI Taxonomy" id="1070528"/>
    <lineage>
        <taxon>unclassified sequences</taxon>
        <taxon>metagenomes</taxon>
        <taxon>organismal metagenomes</taxon>
    </lineage>
</organism>
<evidence type="ECO:0000256" key="5">
    <source>
        <dbReference type="ARBA" id="ARBA00022840"/>
    </source>
</evidence>
<sequence length="441" mass="51384">MVVCSPSMEFQDCELAILRLNVDKVEKEQGKILVESPETKKTIKIVEGFIKRKQLIIYGGTAINNILPKSDRFYNYNYELPDYDFFSKNSLEDAKELADIYLKNGFTNVEAKSGVHHGTYKVFVNNIGVADITYLHPEIFNSLMKDIITKEGLLYAPANFLRQSMYLELSRPNGEIDRWEKVLKRLILLNKYYPLKIKKCKNNIQREMTTKYIITEKKIFNIVKNCFIDEKLIFIGGYANALYSSYLPDYKVKSLPDFDVLSNDPLKTCNHVKKELAKENIEVTINTYPPIGELVAEHHSLQIGEEYIAFVYKPTACHSYNEIKIGNSKVKVGTIDTLLSFYMAFMYADRPYYDINRLLCLSTMLFTVQQRNRLKQSGLLKRFSTTCYGNQPTLSDIRDEKTKKRNELDPKSKEYEEWFLNYTPNKTKKNKPRKNKTMKKN</sequence>
<keyword evidence="2" id="KW-0507">mRNA processing</keyword>
<keyword evidence="7" id="KW-0804">Transcription</keyword>
<keyword evidence="6" id="KW-0946">Virion</keyword>
<dbReference type="GO" id="GO:0044423">
    <property type="term" value="C:virion component"/>
    <property type="evidence" value="ECO:0007669"/>
    <property type="project" value="UniProtKB-KW"/>
</dbReference>
<dbReference type="InterPro" id="IPR045355">
    <property type="entry name" value="PolyA_pol_cat_su"/>
</dbReference>
<accession>A0A6C0B8E3</accession>
<keyword evidence="5" id="KW-0067">ATP-binding</keyword>
<dbReference type="Pfam" id="PF19244">
    <property type="entry name" value="Poly_A_pol_cat"/>
    <property type="match status" value="1"/>
</dbReference>
<comment type="subcellular location">
    <subcellularLocation>
        <location evidence="1">Virion</location>
    </subcellularLocation>
</comment>
<evidence type="ECO:0000313" key="9">
    <source>
        <dbReference type="EMBL" id="QHS88366.1"/>
    </source>
</evidence>
<evidence type="ECO:0000256" key="3">
    <source>
        <dbReference type="ARBA" id="ARBA00022679"/>
    </source>
</evidence>
<evidence type="ECO:0000256" key="6">
    <source>
        <dbReference type="ARBA" id="ARBA00022844"/>
    </source>
</evidence>
<dbReference type="GO" id="GO:0006397">
    <property type="term" value="P:mRNA processing"/>
    <property type="evidence" value="ECO:0007669"/>
    <property type="project" value="UniProtKB-KW"/>
</dbReference>
<keyword evidence="4" id="KW-0547">Nucleotide-binding</keyword>
<proteinExistence type="predicted"/>
<evidence type="ECO:0000256" key="1">
    <source>
        <dbReference type="ARBA" id="ARBA00004328"/>
    </source>
</evidence>
<dbReference type="GO" id="GO:0005524">
    <property type="term" value="F:ATP binding"/>
    <property type="evidence" value="ECO:0007669"/>
    <property type="project" value="UniProtKB-KW"/>
</dbReference>
<evidence type="ECO:0000256" key="7">
    <source>
        <dbReference type="ARBA" id="ARBA00023163"/>
    </source>
</evidence>
<keyword evidence="3" id="KW-0808">Transferase</keyword>
<dbReference type="GO" id="GO:0016740">
    <property type="term" value="F:transferase activity"/>
    <property type="evidence" value="ECO:0007669"/>
    <property type="project" value="UniProtKB-KW"/>
</dbReference>
<name>A0A6C0B8E3_9ZZZZ</name>
<protein>
    <recommendedName>
        <fullName evidence="8">Poly(A) polymerase catalytic subunit domain-containing protein</fullName>
    </recommendedName>
</protein>
<evidence type="ECO:0000259" key="8">
    <source>
        <dbReference type="Pfam" id="PF19244"/>
    </source>
</evidence>